<gene>
    <name evidence="4" type="ORF">RB636_39110</name>
</gene>
<dbReference type="InterPro" id="IPR008278">
    <property type="entry name" value="4-PPantetheinyl_Trfase_dom"/>
</dbReference>
<keyword evidence="1 4" id="KW-0808">Transferase</keyword>
<dbReference type="Pfam" id="PF17837">
    <property type="entry name" value="4PPT_N"/>
    <property type="match status" value="1"/>
</dbReference>
<dbReference type="EMBL" id="JAVFKM010000039">
    <property type="protein sequence ID" value="MEF3119173.1"/>
    <property type="molecule type" value="Genomic_DNA"/>
</dbReference>
<feature type="domain" description="4'-phosphopantetheinyl transferase" evidence="2">
    <location>
        <begin position="114"/>
        <end position="190"/>
    </location>
</feature>
<evidence type="ECO:0000259" key="2">
    <source>
        <dbReference type="Pfam" id="PF01648"/>
    </source>
</evidence>
<dbReference type="Gene3D" id="3.90.470.20">
    <property type="entry name" value="4'-phosphopantetheinyl transferase domain"/>
    <property type="match status" value="1"/>
</dbReference>
<sequence>MIASLLPRTVRAAEVLAAPGLPDSVRDSGYEDPGATLHPEELAHLRHAVTKRRREFALTRACARRALHALGAPPAPVLPGPHGAPQWPAGIVGSMTHRQGYCAAALAHGTDLRSLGIDAEPNEPLSPAVLDAFALPGERDSLRPCPRHFGVHHDRLLFSAKESAYKAWFPLTNRPLRPQHLQVRLHCPSAQATSSTGVPARTGTFHARVLPGTGRDSDASDAPALPHFFTGRWLADHDLILTAVAVPPSAHWCEEAGQDRTGCP</sequence>
<dbReference type="InterPro" id="IPR037143">
    <property type="entry name" value="4-PPantetheinyl_Trfase_dom_sf"/>
</dbReference>
<evidence type="ECO:0000256" key="1">
    <source>
        <dbReference type="ARBA" id="ARBA00022679"/>
    </source>
</evidence>
<dbReference type="PANTHER" id="PTHR38096:SF1">
    <property type="entry name" value="ENTEROBACTIN SYNTHASE COMPONENT D"/>
    <property type="match status" value="1"/>
</dbReference>
<keyword evidence="5" id="KW-1185">Reference proteome</keyword>
<dbReference type="Proteomes" id="UP001348265">
    <property type="component" value="Unassembled WGS sequence"/>
</dbReference>
<dbReference type="InterPro" id="IPR003542">
    <property type="entry name" value="Enbac_synth_compD-like"/>
</dbReference>
<dbReference type="PRINTS" id="PR01399">
    <property type="entry name" value="ENTSNTHTASED"/>
</dbReference>
<organism evidence="4 5">
    <name type="scientific">Streptomyces chrestomyceticus</name>
    <dbReference type="NCBI Taxonomy" id="68185"/>
    <lineage>
        <taxon>Bacteria</taxon>
        <taxon>Bacillati</taxon>
        <taxon>Actinomycetota</taxon>
        <taxon>Actinomycetes</taxon>
        <taxon>Kitasatosporales</taxon>
        <taxon>Streptomycetaceae</taxon>
        <taxon>Streptomyces</taxon>
    </lineage>
</organism>
<evidence type="ECO:0000313" key="5">
    <source>
        <dbReference type="Proteomes" id="UP001348265"/>
    </source>
</evidence>
<dbReference type="InterPro" id="IPR041354">
    <property type="entry name" value="4PPT_N"/>
</dbReference>
<name>A0ABU7X5X7_9ACTN</name>
<evidence type="ECO:0000313" key="4">
    <source>
        <dbReference type="EMBL" id="MEF3119173.1"/>
    </source>
</evidence>
<dbReference type="Pfam" id="PF01648">
    <property type="entry name" value="ACPS"/>
    <property type="match status" value="1"/>
</dbReference>
<dbReference type="GO" id="GO:0016740">
    <property type="term" value="F:transferase activity"/>
    <property type="evidence" value="ECO:0007669"/>
    <property type="project" value="UniProtKB-KW"/>
</dbReference>
<protein>
    <submittedName>
        <fullName evidence="4">4'-phosphopantetheinyl transferase superfamily protein</fullName>
    </submittedName>
</protein>
<dbReference type="SUPFAM" id="SSF56214">
    <property type="entry name" value="4'-phosphopantetheinyl transferase"/>
    <property type="match status" value="1"/>
</dbReference>
<dbReference type="PANTHER" id="PTHR38096">
    <property type="entry name" value="ENTEROBACTIN SYNTHASE COMPONENT D"/>
    <property type="match status" value="1"/>
</dbReference>
<feature type="domain" description="4'-phosphopantetheinyl transferase N-terminal" evidence="3">
    <location>
        <begin position="42"/>
        <end position="107"/>
    </location>
</feature>
<evidence type="ECO:0000259" key="3">
    <source>
        <dbReference type="Pfam" id="PF17837"/>
    </source>
</evidence>
<comment type="caution">
    <text evidence="4">The sequence shown here is derived from an EMBL/GenBank/DDBJ whole genome shotgun (WGS) entry which is preliminary data.</text>
</comment>
<reference evidence="4 5" key="1">
    <citation type="submission" date="2023-08" db="EMBL/GenBank/DDBJ databases">
        <authorList>
            <person name="Sharma P."/>
            <person name="Verma V."/>
            <person name="Mohan M.K."/>
            <person name="Dubey A.K."/>
        </authorList>
    </citation>
    <scope>NUCLEOTIDE SEQUENCE [LARGE SCALE GENOMIC DNA]</scope>
    <source>
        <strain evidence="4 5">ADP4</strain>
    </source>
</reference>
<proteinExistence type="predicted"/>
<accession>A0ABU7X5X7</accession>
<dbReference type="RefSeq" id="WP_331789997.1">
    <property type="nucleotide sequence ID" value="NZ_JAVFKM010000039.1"/>
</dbReference>